<evidence type="ECO:0000313" key="1">
    <source>
        <dbReference type="EMBL" id="KPL80322.1"/>
    </source>
</evidence>
<protein>
    <submittedName>
        <fullName evidence="1">Uncharacterized protein</fullName>
    </submittedName>
</protein>
<dbReference type="AlphaFoldDB" id="A0A0N8GPA1"/>
<proteinExistence type="predicted"/>
<sequence>MTLLNNALVASIEPDEYDPWLSLHYQTPQQQIMLYRGSIYHTGLFDDDQTECCLDFNFGHSDLIRPYRLRRFAEWLIFVPMIDNAPELDNVWAYHAQFGQGLLIPQHNWDAVWQAAGFAVRSVTSIPIATSADLQLLWLLTSQFKQASLAMTRLKTYIKALQQAILAEEPNHQPSIKQLLQAMLDQQLLLEPIPTPRLAAGLPITAYWIDHQQQIQEWPALIVQQQQPYLLLFGTLVKILEA</sequence>
<dbReference type="OrthoDB" id="9821985at2"/>
<dbReference type="STRING" id="70996.SE18_25095"/>
<accession>A0A0N8GPA1</accession>
<evidence type="ECO:0000313" key="2">
    <source>
        <dbReference type="Proteomes" id="UP000050277"/>
    </source>
</evidence>
<keyword evidence="2" id="KW-1185">Reference proteome</keyword>
<comment type="caution">
    <text evidence="1">The sequence shown here is derived from an EMBL/GenBank/DDBJ whole genome shotgun (WGS) entry which is preliminary data.</text>
</comment>
<gene>
    <name evidence="1" type="ORF">SE18_25095</name>
</gene>
<name>A0A0N8GPA1_9CHLR</name>
<dbReference type="EMBL" id="LGKP01000040">
    <property type="protein sequence ID" value="KPL80322.1"/>
    <property type="molecule type" value="Genomic_DNA"/>
</dbReference>
<dbReference type="RefSeq" id="WP_054537213.1">
    <property type="nucleotide sequence ID" value="NZ_LGKP01000040.1"/>
</dbReference>
<dbReference type="Proteomes" id="UP000050277">
    <property type="component" value="Unassembled WGS sequence"/>
</dbReference>
<organism evidence="1 2">
    <name type="scientific">Herpetosiphon geysericola</name>
    <dbReference type="NCBI Taxonomy" id="70996"/>
    <lineage>
        <taxon>Bacteria</taxon>
        <taxon>Bacillati</taxon>
        <taxon>Chloroflexota</taxon>
        <taxon>Chloroflexia</taxon>
        <taxon>Herpetosiphonales</taxon>
        <taxon>Herpetosiphonaceae</taxon>
        <taxon>Herpetosiphon</taxon>
    </lineage>
</organism>
<reference evidence="1 2" key="1">
    <citation type="submission" date="2015-07" db="EMBL/GenBank/DDBJ databases">
        <title>Whole genome sequence of Herpetosiphon geysericola DSM 7119.</title>
        <authorList>
            <person name="Hemp J."/>
            <person name="Ward L.M."/>
            <person name="Pace L.A."/>
            <person name="Fischer W.W."/>
        </authorList>
    </citation>
    <scope>NUCLEOTIDE SEQUENCE [LARGE SCALE GENOMIC DNA]</scope>
    <source>
        <strain evidence="1 2">DSM 7119</strain>
    </source>
</reference>